<dbReference type="AlphaFoldDB" id="A0A4P6K042"/>
<proteinExistence type="inferred from homology"/>
<evidence type="ECO:0000259" key="5">
    <source>
        <dbReference type="Pfam" id="PF02782"/>
    </source>
</evidence>
<dbReference type="Gene3D" id="3.30.420.40">
    <property type="match status" value="2"/>
</dbReference>
<dbReference type="InterPro" id="IPR050406">
    <property type="entry name" value="FGGY_Carb_Kinase"/>
</dbReference>
<evidence type="ECO:0000256" key="1">
    <source>
        <dbReference type="ARBA" id="ARBA00009156"/>
    </source>
</evidence>
<dbReference type="Pfam" id="PF02782">
    <property type="entry name" value="FGGY_C"/>
    <property type="match status" value="1"/>
</dbReference>
<dbReference type="KEGG" id="kbs:EPA93_38505"/>
<accession>A0A4P6K042</accession>
<dbReference type="CDD" id="cd07770">
    <property type="entry name" value="ASKHA_NBD_FGGY_GntK"/>
    <property type="match status" value="1"/>
</dbReference>
<dbReference type="GO" id="GO:0005975">
    <property type="term" value="P:carbohydrate metabolic process"/>
    <property type="evidence" value="ECO:0007669"/>
    <property type="project" value="InterPro"/>
</dbReference>
<dbReference type="InterPro" id="IPR000577">
    <property type="entry name" value="Carb_kinase_FGGY"/>
</dbReference>
<dbReference type="GO" id="GO:0016301">
    <property type="term" value="F:kinase activity"/>
    <property type="evidence" value="ECO:0007669"/>
    <property type="project" value="UniProtKB-KW"/>
</dbReference>
<reference evidence="6 7" key="1">
    <citation type="submission" date="2019-01" db="EMBL/GenBank/DDBJ databases">
        <title>Ktedonosporobacter rubrisoli SCAWS-G2.</title>
        <authorList>
            <person name="Huang Y."/>
            <person name="Yan B."/>
        </authorList>
    </citation>
    <scope>NUCLEOTIDE SEQUENCE [LARGE SCALE GENOMIC DNA]</scope>
    <source>
        <strain evidence="6 7">SCAWS-G2</strain>
    </source>
</reference>
<dbReference type="InterPro" id="IPR018485">
    <property type="entry name" value="FGGY_C"/>
</dbReference>
<dbReference type="RefSeq" id="WP_129892609.1">
    <property type="nucleotide sequence ID" value="NZ_CP035758.1"/>
</dbReference>
<evidence type="ECO:0000256" key="3">
    <source>
        <dbReference type="ARBA" id="ARBA00022777"/>
    </source>
</evidence>
<dbReference type="InterPro" id="IPR018484">
    <property type="entry name" value="FGGY_N"/>
</dbReference>
<dbReference type="PANTHER" id="PTHR43095">
    <property type="entry name" value="SUGAR KINASE"/>
    <property type="match status" value="1"/>
</dbReference>
<keyword evidence="2" id="KW-0808">Transferase</keyword>
<keyword evidence="7" id="KW-1185">Reference proteome</keyword>
<evidence type="ECO:0000313" key="6">
    <source>
        <dbReference type="EMBL" id="QBD81548.1"/>
    </source>
</evidence>
<dbReference type="InterPro" id="IPR043129">
    <property type="entry name" value="ATPase_NBD"/>
</dbReference>
<evidence type="ECO:0000259" key="4">
    <source>
        <dbReference type="Pfam" id="PF00370"/>
    </source>
</evidence>
<feature type="domain" description="Carbohydrate kinase FGGY C-terminal" evidence="5">
    <location>
        <begin position="269"/>
        <end position="455"/>
    </location>
</feature>
<feature type="domain" description="Carbohydrate kinase FGGY N-terminal" evidence="4">
    <location>
        <begin position="13"/>
        <end position="258"/>
    </location>
</feature>
<organism evidence="6 7">
    <name type="scientific">Ktedonosporobacter rubrisoli</name>
    <dbReference type="NCBI Taxonomy" id="2509675"/>
    <lineage>
        <taxon>Bacteria</taxon>
        <taxon>Bacillati</taxon>
        <taxon>Chloroflexota</taxon>
        <taxon>Ktedonobacteria</taxon>
        <taxon>Ktedonobacterales</taxon>
        <taxon>Ktedonosporobacteraceae</taxon>
        <taxon>Ktedonosporobacter</taxon>
    </lineage>
</organism>
<keyword evidence="3 6" id="KW-0418">Kinase</keyword>
<dbReference type="SUPFAM" id="SSF53067">
    <property type="entry name" value="Actin-like ATPase domain"/>
    <property type="match status" value="2"/>
</dbReference>
<dbReference type="PIRSF" id="PIRSF000538">
    <property type="entry name" value="GlpK"/>
    <property type="match status" value="1"/>
</dbReference>
<gene>
    <name evidence="6" type="ORF">EPA93_38505</name>
</gene>
<dbReference type="EMBL" id="CP035758">
    <property type="protein sequence ID" value="QBD81548.1"/>
    <property type="molecule type" value="Genomic_DNA"/>
</dbReference>
<dbReference type="Proteomes" id="UP000290365">
    <property type="component" value="Chromosome"/>
</dbReference>
<protein>
    <submittedName>
        <fullName evidence="6">Carbohydrate kinase</fullName>
    </submittedName>
</protein>
<sequence length="501" mass="53938">MTQQAQNLEPPFVLALDVGTSSTRSLLFDARGNVVPKVLSQRTYKLTTSNEGEVSVDADALVDVVALTISDALRAAGPLAQQIGAVALDTFWHSLLGVDGSGSPIMPLITWEDTRPYAAANELKKQLAEEKVHARTGAHLHASYWPAKLRWLATQKPEVFSRAAQWISFGEYLHRRLLGQSVCTLSMASGTGMLVTREHRWDEELMDALGVKAEQFPQLGDMRDSVKGLTSEYASAWPVLRDVPWFPAAGDGATACVGSGCASVDNWSLTIGTSSAIRVVVPPEQVVPPLGLWLYLIDAKRAVLGGALSEGGNLLNWMDTSLQLPNLRDAESLVRVLEPDSHGLTILPFISGERSLGWHADARMTVAGISIHTSPAEMLRASMESLAYQLRAVYERLCATLQLGHTAPKVIGSGGALLSSRVLQEIVADTLGAQVYPSQEHEASARGAALLALEAMGLIADVAQIAPNLDAPIEPNATKGEIYRKAAARQRELYRLLLGSE</sequence>
<evidence type="ECO:0000313" key="7">
    <source>
        <dbReference type="Proteomes" id="UP000290365"/>
    </source>
</evidence>
<name>A0A4P6K042_KTERU</name>
<dbReference type="OrthoDB" id="9782710at2"/>
<dbReference type="Pfam" id="PF00370">
    <property type="entry name" value="FGGY_N"/>
    <property type="match status" value="1"/>
</dbReference>
<comment type="similarity">
    <text evidence="1">Belongs to the FGGY kinase family.</text>
</comment>
<dbReference type="PANTHER" id="PTHR43095:SF2">
    <property type="entry name" value="GLUCONOKINASE"/>
    <property type="match status" value="1"/>
</dbReference>
<evidence type="ECO:0000256" key="2">
    <source>
        <dbReference type="ARBA" id="ARBA00022679"/>
    </source>
</evidence>